<feature type="non-terminal residue" evidence="2">
    <location>
        <position position="1"/>
    </location>
</feature>
<evidence type="ECO:0000313" key="2">
    <source>
        <dbReference type="EMBL" id="PNX82112.1"/>
    </source>
</evidence>
<accession>A0A2K3LU96</accession>
<name>A0A2K3LU96_TRIPR</name>
<dbReference type="PANTHER" id="PTHR31635:SF196">
    <property type="entry name" value="REVERSE TRANSCRIPTASE DOMAIN-CONTAINING PROTEIN-RELATED"/>
    <property type="match status" value="1"/>
</dbReference>
<reference evidence="2 3" key="2">
    <citation type="journal article" date="2017" name="Front. Plant Sci.">
        <title>Gene Classification and Mining of Molecular Markers Useful in Red Clover (Trifolium pratense) Breeding.</title>
        <authorList>
            <person name="Istvanek J."/>
            <person name="Dluhosova J."/>
            <person name="Dluhos P."/>
            <person name="Patkova L."/>
            <person name="Nedelnik J."/>
            <person name="Repkova J."/>
        </authorList>
    </citation>
    <scope>NUCLEOTIDE SEQUENCE [LARGE SCALE GENOMIC DNA]</scope>
    <source>
        <strain evidence="3">cv. Tatra</strain>
        <tissue evidence="2">Young leaves</tissue>
    </source>
</reference>
<dbReference type="InterPro" id="IPR043502">
    <property type="entry name" value="DNA/RNA_pol_sf"/>
</dbReference>
<proteinExistence type="predicted"/>
<gene>
    <name evidence="2" type="ORF">L195_g038139</name>
</gene>
<reference evidence="2 3" key="1">
    <citation type="journal article" date="2014" name="Am. J. Bot.">
        <title>Genome assembly and annotation for red clover (Trifolium pratense; Fabaceae).</title>
        <authorList>
            <person name="Istvanek J."/>
            <person name="Jaros M."/>
            <person name="Krenek A."/>
            <person name="Repkova J."/>
        </authorList>
    </citation>
    <scope>NUCLEOTIDE SEQUENCE [LARGE SCALE GENOMIC DNA]</scope>
    <source>
        <strain evidence="3">cv. Tatra</strain>
        <tissue evidence="2">Young leaves</tissue>
    </source>
</reference>
<feature type="domain" description="Reverse transcriptase" evidence="1">
    <location>
        <begin position="181"/>
        <end position="460"/>
    </location>
</feature>
<dbReference type="AlphaFoldDB" id="A0A2K3LU96"/>
<dbReference type="Pfam" id="PF00078">
    <property type="entry name" value="RVT_1"/>
    <property type="match status" value="1"/>
</dbReference>
<dbReference type="Proteomes" id="UP000236291">
    <property type="component" value="Unassembled WGS sequence"/>
</dbReference>
<organism evidence="2 3">
    <name type="scientific">Trifolium pratense</name>
    <name type="common">Red clover</name>
    <dbReference type="NCBI Taxonomy" id="57577"/>
    <lineage>
        <taxon>Eukaryota</taxon>
        <taxon>Viridiplantae</taxon>
        <taxon>Streptophyta</taxon>
        <taxon>Embryophyta</taxon>
        <taxon>Tracheophyta</taxon>
        <taxon>Spermatophyta</taxon>
        <taxon>Magnoliopsida</taxon>
        <taxon>eudicotyledons</taxon>
        <taxon>Gunneridae</taxon>
        <taxon>Pentapetalae</taxon>
        <taxon>rosids</taxon>
        <taxon>fabids</taxon>
        <taxon>Fabales</taxon>
        <taxon>Fabaceae</taxon>
        <taxon>Papilionoideae</taxon>
        <taxon>50 kb inversion clade</taxon>
        <taxon>NPAAA clade</taxon>
        <taxon>Hologalegina</taxon>
        <taxon>IRL clade</taxon>
        <taxon>Trifolieae</taxon>
        <taxon>Trifolium</taxon>
    </lineage>
</organism>
<dbReference type="PROSITE" id="PS50878">
    <property type="entry name" value="RT_POL"/>
    <property type="match status" value="1"/>
</dbReference>
<dbReference type="CDD" id="cd01650">
    <property type="entry name" value="RT_nLTR_like"/>
    <property type="match status" value="1"/>
</dbReference>
<dbReference type="PANTHER" id="PTHR31635">
    <property type="entry name" value="REVERSE TRANSCRIPTASE DOMAIN-CONTAINING PROTEIN-RELATED"/>
    <property type="match status" value="1"/>
</dbReference>
<comment type="caution">
    <text evidence="2">The sequence shown here is derived from an EMBL/GenBank/DDBJ whole genome shotgun (WGS) entry which is preliminary data.</text>
</comment>
<sequence length="557" mass="62395">DAEAHLQSIQLQMQNNGHSDSLLHLEKKAQLDLDTALDRQEVFWKEKSKVKWHLEGDRNTAYFHRIAKIKNTTKLISSLKHGAEILTDPAQIADHVVQYYKNLFCTNPILQEQILVEQVIPNLVGQDTNALLTMIPSKDEIKHAVFDLNKDGAPGPDGFGAYFYQTYWDIIQHDVTNAVLQFFSTGWILPNYNSNTIILIPKTDSADSIDKYRPIAIANFKFKIISKVLADRLAQILPSIVSKEQRGFIQGRNIKDCICIASEAINLLHNKTFGGNLALKIDITKAFDTLDWSFLIKVLQQFGFNTTFCNWIKSILASASMSISINGALNGYFNCTRGVRQGDPLSPLLFCLAEEVLSRGISLLVDEGKIELIKGSRNTRVPSHCLYADDIMVFCKGKLSSLQALQNLFISYANCSGQVINASKSTIFAGGISQARLDRIVDLIGFNVGSLPFNYLGVPIFKGKPKARYFYPIADKIKAKLSAWKASLLSIAGRAQLVKSVIHSMLMYNISVYAWPISLLKTIETWSRNFIWSGDISKRKLVTVAWKKVFMLGAFTL</sequence>
<protein>
    <submittedName>
        <fullName evidence="2">Ribonuclease H</fullName>
    </submittedName>
</protein>
<dbReference type="STRING" id="57577.A0A2K3LU96"/>
<dbReference type="InterPro" id="IPR000477">
    <property type="entry name" value="RT_dom"/>
</dbReference>
<dbReference type="EMBL" id="ASHM01041294">
    <property type="protein sequence ID" value="PNX82112.1"/>
    <property type="molecule type" value="Genomic_DNA"/>
</dbReference>
<evidence type="ECO:0000259" key="1">
    <source>
        <dbReference type="PROSITE" id="PS50878"/>
    </source>
</evidence>
<dbReference type="ExpressionAtlas" id="A0A2K3LU96">
    <property type="expression patterns" value="baseline"/>
</dbReference>
<dbReference type="SUPFAM" id="SSF56672">
    <property type="entry name" value="DNA/RNA polymerases"/>
    <property type="match status" value="1"/>
</dbReference>
<evidence type="ECO:0000313" key="3">
    <source>
        <dbReference type="Proteomes" id="UP000236291"/>
    </source>
</evidence>